<dbReference type="GO" id="GO:0015628">
    <property type="term" value="P:protein secretion by the type II secretion system"/>
    <property type="evidence" value="ECO:0007669"/>
    <property type="project" value="InterPro"/>
</dbReference>
<comment type="similarity">
    <text evidence="2">Belongs to the bacterial secretin family. GSP D subfamily.</text>
</comment>
<dbReference type="Pfam" id="PF00263">
    <property type="entry name" value="Secretin"/>
    <property type="match status" value="1"/>
</dbReference>
<evidence type="ECO:0000256" key="2">
    <source>
        <dbReference type="ARBA" id="ARBA00006980"/>
    </source>
</evidence>
<name>A0A3S0K4Y5_9PROT</name>
<dbReference type="GO" id="GO:0009279">
    <property type="term" value="C:cell outer membrane"/>
    <property type="evidence" value="ECO:0007669"/>
    <property type="project" value="UniProtKB-SubCell"/>
</dbReference>
<keyword evidence="7" id="KW-0653">Protein transport</keyword>
<evidence type="ECO:0000256" key="1">
    <source>
        <dbReference type="ARBA" id="ARBA00004442"/>
    </source>
</evidence>
<dbReference type="PRINTS" id="PR00811">
    <property type="entry name" value="BCTERIALGSPD"/>
</dbReference>
<organism evidence="15 16">
    <name type="scientific">Azospirillum griseum</name>
    <dbReference type="NCBI Taxonomy" id="2496639"/>
    <lineage>
        <taxon>Bacteria</taxon>
        <taxon>Pseudomonadati</taxon>
        <taxon>Pseudomonadota</taxon>
        <taxon>Alphaproteobacteria</taxon>
        <taxon>Rhodospirillales</taxon>
        <taxon>Azospirillaceae</taxon>
        <taxon>Azospirillum</taxon>
    </lineage>
</organism>
<evidence type="ECO:0000256" key="5">
    <source>
        <dbReference type="ARBA" id="ARBA00022692"/>
    </source>
</evidence>
<protein>
    <submittedName>
        <fullName evidence="15">Type II secretion system protein GspD</fullName>
    </submittedName>
</protein>
<dbReference type="InterPro" id="IPR004845">
    <property type="entry name" value="T2SS_GspD_CS"/>
</dbReference>
<evidence type="ECO:0000256" key="8">
    <source>
        <dbReference type="ARBA" id="ARBA00023136"/>
    </source>
</evidence>
<keyword evidence="8" id="KW-0472">Membrane</keyword>
<dbReference type="NCBIfam" id="TIGR02517">
    <property type="entry name" value="type_II_gspD"/>
    <property type="match status" value="1"/>
</dbReference>
<dbReference type="Pfam" id="PF21305">
    <property type="entry name" value="type_II_gspD_N0"/>
    <property type="match status" value="1"/>
</dbReference>
<keyword evidence="3 10" id="KW-0813">Transport</keyword>
<dbReference type="PROSITE" id="PS00875">
    <property type="entry name" value="T2SP_D"/>
    <property type="match status" value="1"/>
</dbReference>
<dbReference type="Gene3D" id="3.55.50.30">
    <property type="match status" value="1"/>
</dbReference>
<dbReference type="AlphaFoldDB" id="A0A3S0K4Y5"/>
<dbReference type="InterPro" id="IPR038591">
    <property type="entry name" value="NolW-like_sf"/>
</dbReference>
<dbReference type="InterPro" id="IPR005644">
    <property type="entry name" value="NolW-like"/>
</dbReference>
<dbReference type="GO" id="GO:0015627">
    <property type="term" value="C:type II protein secretion system complex"/>
    <property type="evidence" value="ECO:0007669"/>
    <property type="project" value="InterPro"/>
</dbReference>
<evidence type="ECO:0000256" key="6">
    <source>
        <dbReference type="ARBA" id="ARBA00022729"/>
    </source>
</evidence>
<feature type="compositionally biased region" description="Low complexity" evidence="11">
    <location>
        <begin position="442"/>
        <end position="466"/>
    </location>
</feature>
<reference evidence="15 16" key="1">
    <citation type="submission" date="2018-12" db="EMBL/GenBank/DDBJ databases">
        <authorList>
            <person name="Yang Y."/>
        </authorList>
    </citation>
    <scope>NUCLEOTIDE SEQUENCE [LARGE SCALE GENOMIC DNA]</scope>
    <source>
        <strain evidence="15 16">L-25-5w-1</strain>
    </source>
</reference>
<evidence type="ECO:0000256" key="7">
    <source>
        <dbReference type="ARBA" id="ARBA00022927"/>
    </source>
</evidence>
<evidence type="ECO:0000256" key="11">
    <source>
        <dbReference type="SAM" id="MobiDB-lite"/>
    </source>
</evidence>
<feature type="domain" description="NolW-like" evidence="13">
    <location>
        <begin position="259"/>
        <end position="314"/>
    </location>
</feature>
<dbReference type="EMBL" id="RXMA01000009">
    <property type="protein sequence ID" value="RTR20190.1"/>
    <property type="molecule type" value="Genomic_DNA"/>
</dbReference>
<evidence type="ECO:0000259" key="13">
    <source>
        <dbReference type="Pfam" id="PF03958"/>
    </source>
</evidence>
<keyword evidence="6" id="KW-0732">Signal</keyword>
<evidence type="ECO:0000259" key="12">
    <source>
        <dbReference type="Pfam" id="PF00263"/>
    </source>
</evidence>
<dbReference type="Pfam" id="PF03958">
    <property type="entry name" value="Secretin_N"/>
    <property type="match status" value="2"/>
</dbReference>
<dbReference type="InterPro" id="IPR049371">
    <property type="entry name" value="GspD-like_N0"/>
</dbReference>
<evidence type="ECO:0000313" key="15">
    <source>
        <dbReference type="EMBL" id="RTR20190.1"/>
    </source>
</evidence>
<feature type="region of interest" description="Disordered" evidence="11">
    <location>
        <begin position="84"/>
        <end position="127"/>
    </location>
</feature>
<keyword evidence="16" id="KW-1185">Reference proteome</keyword>
<sequence length="819" mass="84273">MSLDFPGNFAELARLSGNRAGGRTIHWTGGGRARKSALETRQAATSPHPARRGILVTTHGGKRLRKGWILASAAVLALGACQTKGDRTDRPLSDTLSSLGIDPAGRGNDPQSLTAANGARPAAVGGNPAQPIIVRGQEPGVGTGAPVRPLATGGAIELNFEDAGIPTVAKTILGDLLGLTYSVDPRVQGRMTLAAGRPMARAEALSLFETALRMNGAALLVHDGVYSVVPASEVRQPGSPARYADIANAAGAVGSAFSLYAPRHGQATSLKTILDPLYPVQGMIQADAERNLLIVSGTGEERRAVIEAAQGFDQDFLAGQSVGVFPLSRATPAEVIDELSMIYAIKGGADSNVRFLPVDRMRAVLVVARRAAVLEQAGAWIRRLDQGGDGERTINVHPLQHAKAADLARVLSRLFGGGAGDSGSPLAPNVQGARLSVDMANGAASGGASSTPGTPATSFSSGSSGASVGGSANGSSGAASGGGLSSARTARNSAAFGAGDSSGSEFGATGGGAGNAPRIAAHTTSNSLVVYATPAEYRLIQAAIAKLDIVPQQVMIEATIAEVTLNDSLRYGVQYFLKGNGFANVKGNSLGFDSNDKAGLQSLLPGFNAVLGSVTDPRVVISALDSITNVKVVSSPQVVVEDNQQALLKVGDKVPVITQQVVSTTTTNAPLVNAIEFRDTGVILSVTPRVNADGTVSIDVVQEVSAVSRSADTGTLTPTISQRRIESAISVRNGQTVALGGLISEDDQGGRSGVPLLSDVPVVGELFSYNDRSRKRTELIVFITPRIIRDSNDARRVTEELMGRLRSLQAPAKPAKTGG</sequence>
<dbReference type="Gene3D" id="3.30.1370.120">
    <property type="match status" value="2"/>
</dbReference>
<comment type="caution">
    <text evidence="15">The sequence shown here is derived from an EMBL/GenBank/DDBJ whole genome shotgun (WGS) entry which is preliminary data.</text>
</comment>
<keyword evidence="5" id="KW-0812">Transmembrane</keyword>
<proteinExistence type="inferred from homology"/>
<dbReference type="Proteomes" id="UP000277007">
    <property type="component" value="Unassembled WGS sequence"/>
</dbReference>
<gene>
    <name evidence="15" type="primary">gspD</name>
    <name evidence="15" type="ORF">EJ903_11660</name>
</gene>
<evidence type="ECO:0000256" key="9">
    <source>
        <dbReference type="ARBA" id="ARBA00023237"/>
    </source>
</evidence>
<feature type="domain" description="GspD-like N0" evidence="14">
    <location>
        <begin position="158"/>
        <end position="227"/>
    </location>
</feature>
<feature type="domain" description="Type II/III secretion system secretin-like" evidence="12">
    <location>
        <begin position="623"/>
        <end position="789"/>
    </location>
</feature>
<evidence type="ECO:0000256" key="4">
    <source>
        <dbReference type="ARBA" id="ARBA00022452"/>
    </source>
</evidence>
<comment type="subcellular location">
    <subcellularLocation>
        <location evidence="1 10">Cell outer membrane</location>
    </subcellularLocation>
</comment>
<dbReference type="PANTHER" id="PTHR30332:SF25">
    <property type="entry name" value="SECRETIN XPSD"/>
    <property type="match status" value="1"/>
</dbReference>
<accession>A0A3S0K4Y5</accession>
<feature type="region of interest" description="Disordered" evidence="11">
    <location>
        <begin position="442"/>
        <end position="484"/>
    </location>
</feature>
<dbReference type="InterPro" id="IPR050810">
    <property type="entry name" value="Bact_Secretion_Sys_Channel"/>
</dbReference>
<evidence type="ECO:0000256" key="10">
    <source>
        <dbReference type="RuleBase" id="RU004004"/>
    </source>
</evidence>
<evidence type="ECO:0000259" key="14">
    <source>
        <dbReference type="Pfam" id="PF21305"/>
    </source>
</evidence>
<keyword evidence="4" id="KW-1134">Transmembrane beta strand</keyword>
<keyword evidence="9" id="KW-0998">Cell outer membrane</keyword>
<dbReference type="InterPro" id="IPR001775">
    <property type="entry name" value="GspD/PilQ"/>
</dbReference>
<dbReference type="InterPro" id="IPR004846">
    <property type="entry name" value="T2SS/T3SS_dom"/>
</dbReference>
<dbReference type="InterPro" id="IPR013356">
    <property type="entry name" value="T2SS_GspD"/>
</dbReference>
<feature type="domain" description="NolW-like" evidence="13">
    <location>
        <begin position="396"/>
        <end position="553"/>
    </location>
</feature>
<dbReference type="PANTHER" id="PTHR30332">
    <property type="entry name" value="PROBABLE GENERAL SECRETION PATHWAY PROTEIN D"/>
    <property type="match status" value="1"/>
</dbReference>
<evidence type="ECO:0000313" key="16">
    <source>
        <dbReference type="Proteomes" id="UP000277007"/>
    </source>
</evidence>
<evidence type="ECO:0000256" key="3">
    <source>
        <dbReference type="ARBA" id="ARBA00022448"/>
    </source>
</evidence>